<name>B3V7A2_9VIRU</name>
<reference evidence="1" key="1">
    <citation type="submission" date="2008-05" db="EMBL/GenBank/DDBJ databases">
        <title>Genome characterization and variability analysis in Citrus yellow mosaic virus infecting acid lime isolate from Andhra Pardesh, India.</title>
        <authorList>
            <person name="Baranwal V.K."/>
            <person name="Prasanna Kumar B.K."/>
            <person name="Singh J."/>
            <person name="Ahlawat Y.S."/>
        </authorList>
    </citation>
    <scope>NUCLEOTIDE SEQUENCE</scope>
</reference>
<evidence type="ECO:0000313" key="1">
    <source>
        <dbReference type="EMBL" id="ACE76866.1"/>
    </source>
</evidence>
<organism evidence="1">
    <name type="scientific">Citrus yellow mosaic virus</name>
    <dbReference type="NCBI Taxonomy" id="174178"/>
    <lineage>
        <taxon>Viruses</taxon>
        <taxon>Riboviria</taxon>
        <taxon>Pararnavirae</taxon>
        <taxon>Artverviricota</taxon>
        <taxon>Revtraviricetes</taxon>
        <taxon>Ortervirales</taxon>
        <taxon>Caulimoviridae</taxon>
        <taxon>Badnavirus</taxon>
        <taxon>Badnavirus tessellocitri</taxon>
    </lineage>
</organism>
<dbReference type="EMBL" id="EU708317">
    <property type="protein sequence ID" value="ACE76866.1"/>
    <property type="molecule type" value="Genomic_DNA"/>
</dbReference>
<protein>
    <submittedName>
        <fullName evidence="1">Uncharacterized protein</fullName>
    </submittedName>
</protein>
<sequence>MKVIQIVTPSSVFPKEKKLELLRNNVLCSRKNAMERIGLVKEVDIRISCKSLRRSTIVSTNGRRINPLMIQHMFGVTLARGKPLRELAYIASYAT</sequence>
<accession>B3V7A2</accession>
<proteinExistence type="predicted"/>